<accession>A0A6M4A446</accession>
<evidence type="ECO:0000313" key="3">
    <source>
        <dbReference type="EMBL" id="QJQ05964.1"/>
    </source>
</evidence>
<feature type="transmembrane region" description="Helical" evidence="2">
    <location>
        <begin position="21"/>
        <end position="44"/>
    </location>
</feature>
<gene>
    <name evidence="3" type="ORF">EJG51_009000</name>
</gene>
<sequence>MSQQINLFNPIFLKTKKVFSAIALFQAFALVLAGAALLAGYATYQAAGLVNNADLVSAQLRGAEAQVAKLRAETAVQVKDKTLEVALAKLDAEIQSRQKIADILKRNDFGNTQGFSPYMQAFARQIPSGLWLTGFTLDAGGAEINLQGRTLKPEFVPVYVSQLTREKIMQGKSFAALQMRLPDAAISPSQANAEVKKLAGQPQSPPYIEFDLRSSYDTDKSSAAKERLK</sequence>
<organism evidence="3 4">
    <name type="scientific">Undibacterium piscinae</name>
    <dbReference type="NCBI Taxonomy" id="2495591"/>
    <lineage>
        <taxon>Bacteria</taxon>
        <taxon>Pseudomonadati</taxon>
        <taxon>Pseudomonadota</taxon>
        <taxon>Betaproteobacteria</taxon>
        <taxon>Burkholderiales</taxon>
        <taxon>Oxalobacteraceae</taxon>
        <taxon>Undibacterium</taxon>
    </lineage>
</organism>
<feature type="region of interest" description="Disordered" evidence="1">
    <location>
        <begin position="193"/>
        <end position="229"/>
    </location>
</feature>
<dbReference type="AlphaFoldDB" id="A0A6M4A446"/>
<dbReference type="InterPro" id="IPR007813">
    <property type="entry name" value="PilN"/>
</dbReference>
<name>A0A6M4A446_9BURK</name>
<dbReference type="Proteomes" id="UP000274350">
    <property type="component" value="Chromosome"/>
</dbReference>
<dbReference type="OrthoDB" id="5405677at2"/>
<protein>
    <submittedName>
        <fullName evidence="3">PilN domain-containing protein</fullName>
    </submittedName>
</protein>
<keyword evidence="4" id="KW-1185">Reference proteome</keyword>
<evidence type="ECO:0000256" key="2">
    <source>
        <dbReference type="SAM" id="Phobius"/>
    </source>
</evidence>
<evidence type="ECO:0000313" key="4">
    <source>
        <dbReference type="Proteomes" id="UP000274350"/>
    </source>
</evidence>
<reference evidence="3 4" key="1">
    <citation type="journal article" date="2019" name="Int. J. Syst. Evol. Microbiol.">
        <title>Undibacterium piscinae sp. nov., isolated from Korean shiner intestine.</title>
        <authorList>
            <person name="Lee S.Y."/>
            <person name="Kang W."/>
            <person name="Kim P.S."/>
            <person name="Kim H.S."/>
            <person name="Sung H."/>
            <person name="Shin N.R."/>
            <person name="Whon T.W."/>
            <person name="Yun J.H."/>
            <person name="Lee J.Y."/>
            <person name="Lee J.Y."/>
            <person name="Jung M.J."/>
            <person name="Jeong Y.S."/>
            <person name="Tak E.J."/>
            <person name="Han J.E."/>
            <person name="Hyun D.W."/>
            <person name="Kang M.S."/>
            <person name="Lee K.E."/>
            <person name="Lee B.H."/>
            <person name="Bae J.W."/>
        </authorList>
    </citation>
    <scope>NUCLEOTIDE SEQUENCE [LARGE SCALE GENOMIC DNA]</scope>
    <source>
        <strain evidence="3 4">S11R28</strain>
    </source>
</reference>
<keyword evidence="2" id="KW-0812">Transmembrane</keyword>
<evidence type="ECO:0000256" key="1">
    <source>
        <dbReference type="SAM" id="MobiDB-lite"/>
    </source>
</evidence>
<keyword evidence="2" id="KW-0472">Membrane</keyword>
<keyword evidence="2" id="KW-1133">Transmembrane helix</keyword>
<dbReference type="KEGG" id="upi:EJG51_009000"/>
<dbReference type="Pfam" id="PF05137">
    <property type="entry name" value="PilN"/>
    <property type="match status" value="1"/>
</dbReference>
<proteinExistence type="predicted"/>
<feature type="compositionally biased region" description="Basic and acidic residues" evidence="1">
    <location>
        <begin position="210"/>
        <end position="229"/>
    </location>
</feature>
<dbReference type="EMBL" id="CP051152">
    <property type="protein sequence ID" value="QJQ05964.1"/>
    <property type="molecule type" value="Genomic_DNA"/>
</dbReference>